<proteinExistence type="predicted"/>
<accession>A0ABS8V9K9</accession>
<feature type="non-terminal residue" evidence="1">
    <location>
        <position position="1"/>
    </location>
</feature>
<evidence type="ECO:0000313" key="2">
    <source>
        <dbReference type="Proteomes" id="UP000823775"/>
    </source>
</evidence>
<dbReference type="EMBL" id="JACEIK010003981">
    <property type="protein sequence ID" value="MCD9643728.1"/>
    <property type="molecule type" value="Genomic_DNA"/>
</dbReference>
<name>A0ABS8V9K9_DATST</name>
<protein>
    <submittedName>
        <fullName evidence="1">Uncharacterized protein</fullName>
    </submittedName>
</protein>
<keyword evidence="2" id="KW-1185">Reference proteome</keyword>
<sequence>KGQGEKEYCSVARWASLEQEISLKFEQVWKIKHSREVKCRMSSYLAMMLAPRVGLWMLQSKNDQVWITRGPHRVKLQCERTPRPQPRGTR</sequence>
<gene>
    <name evidence="1" type="ORF">HAX54_031397</name>
</gene>
<dbReference type="Proteomes" id="UP000823775">
    <property type="component" value="Unassembled WGS sequence"/>
</dbReference>
<reference evidence="1 2" key="1">
    <citation type="journal article" date="2021" name="BMC Genomics">
        <title>Datura genome reveals duplications of psychoactive alkaloid biosynthetic genes and high mutation rate following tissue culture.</title>
        <authorList>
            <person name="Rajewski A."/>
            <person name="Carter-House D."/>
            <person name="Stajich J."/>
            <person name="Litt A."/>
        </authorList>
    </citation>
    <scope>NUCLEOTIDE SEQUENCE [LARGE SCALE GENOMIC DNA]</scope>
    <source>
        <strain evidence="1">AR-01</strain>
    </source>
</reference>
<comment type="caution">
    <text evidence="1">The sequence shown here is derived from an EMBL/GenBank/DDBJ whole genome shotgun (WGS) entry which is preliminary data.</text>
</comment>
<evidence type="ECO:0000313" key="1">
    <source>
        <dbReference type="EMBL" id="MCD9643728.1"/>
    </source>
</evidence>
<organism evidence="1 2">
    <name type="scientific">Datura stramonium</name>
    <name type="common">Jimsonweed</name>
    <name type="synonym">Common thornapple</name>
    <dbReference type="NCBI Taxonomy" id="4076"/>
    <lineage>
        <taxon>Eukaryota</taxon>
        <taxon>Viridiplantae</taxon>
        <taxon>Streptophyta</taxon>
        <taxon>Embryophyta</taxon>
        <taxon>Tracheophyta</taxon>
        <taxon>Spermatophyta</taxon>
        <taxon>Magnoliopsida</taxon>
        <taxon>eudicotyledons</taxon>
        <taxon>Gunneridae</taxon>
        <taxon>Pentapetalae</taxon>
        <taxon>asterids</taxon>
        <taxon>lamiids</taxon>
        <taxon>Solanales</taxon>
        <taxon>Solanaceae</taxon>
        <taxon>Solanoideae</taxon>
        <taxon>Datureae</taxon>
        <taxon>Datura</taxon>
    </lineage>
</organism>